<gene>
    <name evidence="1" type="ORF">UY40_C0001G0015</name>
</gene>
<evidence type="ECO:0000313" key="1">
    <source>
        <dbReference type="EMBL" id="KKW06237.1"/>
    </source>
</evidence>
<dbReference type="PANTHER" id="PTHR39189:SF1">
    <property type="entry name" value="UPF0173 METAL-DEPENDENT HYDROLASE YTKL"/>
    <property type="match status" value="1"/>
</dbReference>
<organism evidence="1 2">
    <name type="scientific">candidate division CPR1 bacterium GW2011_GWC1_49_13</name>
    <dbReference type="NCBI Taxonomy" id="1618342"/>
    <lineage>
        <taxon>Bacteria</taxon>
        <taxon>candidate division CPR1</taxon>
    </lineage>
</organism>
<proteinExistence type="predicted"/>
<dbReference type="EMBL" id="LCPW01000001">
    <property type="protein sequence ID" value="KKW06237.1"/>
    <property type="molecule type" value="Genomic_DNA"/>
</dbReference>
<protein>
    <submittedName>
        <fullName evidence="1">Metallo-beta-lactamase superfamily Zn-dependent hydrolase</fullName>
    </submittedName>
</protein>
<evidence type="ECO:0000313" key="2">
    <source>
        <dbReference type="Proteomes" id="UP000034119"/>
    </source>
</evidence>
<keyword evidence="1" id="KW-0378">Hydrolase</keyword>
<name>A0A0G1XUH2_9BACT</name>
<dbReference type="Proteomes" id="UP000034119">
    <property type="component" value="Unassembled WGS sequence"/>
</dbReference>
<dbReference type="STRING" id="1618342.UY40_C0001G0015"/>
<dbReference type="Gene3D" id="3.60.15.10">
    <property type="entry name" value="Ribonuclease Z/Hydroxyacylglutathione hydrolase-like"/>
    <property type="match status" value="1"/>
</dbReference>
<dbReference type="InterPro" id="IPR036866">
    <property type="entry name" value="RibonucZ/Hydroxyglut_hydro"/>
</dbReference>
<sequence>MKIEYLGHSSFKITYKGGVVITDPFSPSYVGLPFKKTEANLLLSSHAHEDHNYLENITGEPFVISAPGEYEVGGVKVRGFSSFHDDKEGKERGRNTIYTFEVEGVTFCHLGDLGHSLSEATAEELPDLGVLFVPVGGIFTIDASTASKVVAQLEPSYIIPMHYRVEGMSKGFSELAPVKTFLEEMGVEDQEEVAKLEVSSTALPEEPQVVVLQPTG</sequence>
<dbReference type="SUPFAM" id="SSF56281">
    <property type="entry name" value="Metallo-hydrolase/oxidoreductase"/>
    <property type="match status" value="1"/>
</dbReference>
<dbReference type="AlphaFoldDB" id="A0A0G1XUH2"/>
<accession>A0A0G1XUH2</accession>
<dbReference type="PANTHER" id="PTHR39189">
    <property type="entry name" value="UPF0173 METAL-DEPENDENT HYDROLASE YTKL"/>
    <property type="match status" value="1"/>
</dbReference>
<reference evidence="1 2" key="1">
    <citation type="journal article" date="2015" name="Nature">
        <title>rRNA introns, odd ribosomes, and small enigmatic genomes across a large radiation of phyla.</title>
        <authorList>
            <person name="Brown C.T."/>
            <person name="Hug L.A."/>
            <person name="Thomas B.C."/>
            <person name="Sharon I."/>
            <person name="Castelle C.J."/>
            <person name="Singh A."/>
            <person name="Wilkins M.J."/>
            <person name="Williams K.H."/>
            <person name="Banfield J.F."/>
        </authorList>
    </citation>
    <scope>NUCLEOTIDE SEQUENCE [LARGE SCALE GENOMIC DNA]</scope>
</reference>
<dbReference type="Pfam" id="PF13483">
    <property type="entry name" value="Lactamase_B_3"/>
    <property type="match status" value="1"/>
</dbReference>
<dbReference type="GO" id="GO:0016787">
    <property type="term" value="F:hydrolase activity"/>
    <property type="evidence" value="ECO:0007669"/>
    <property type="project" value="UniProtKB-KW"/>
</dbReference>
<comment type="caution">
    <text evidence="1">The sequence shown here is derived from an EMBL/GenBank/DDBJ whole genome shotgun (WGS) entry which is preliminary data.</text>
</comment>